<gene>
    <name evidence="1" type="ORF">ZT1A5_G10107</name>
</gene>
<dbReference type="AlphaFoldDB" id="A0A1Y6M156"/>
<evidence type="ECO:0000313" key="2">
    <source>
        <dbReference type="Proteomes" id="UP000215453"/>
    </source>
</evidence>
<dbReference type="PANTHER" id="PTHR42085:SF1">
    <property type="entry name" value="F-BOX DOMAIN-CONTAINING PROTEIN"/>
    <property type="match status" value="1"/>
</dbReference>
<proteinExistence type="predicted"/>
<dbReference type="PANTHER" id="PTHR42085">
    <property type="entry name" value="F-BOX DOMAIN-CONTAINING PROTEIN"/>
    <property type="match status" value="1"/>
</dbReference>
<protein>
    <recommendedName>
        <fullName evidence="3">F-box domain-containing protein</fullName>
    </recommendedName>
</protein>
<evidence type="ECO:0008006" key="3">
    <source>
        <dbReference type="Google" id="ProtNLM"/>
    </source>
</evidence>
<reference evidence="1 2" key="1">
    <citation type="submission" date="2016-10" db="EMBL/GenBank/DDBJ databases">
        <authorList>
            <person name="Varghese N."/>
        </authorList>
    </citation>
    <scope>NUCLEOTIDE SEQUENCE [LARGE SCALE GENOMIC DNA]</scope>
</reference>
<dbReference type="EMBL" id="LT882686">
    <property type="protein sequence ID" value="SMY28661.1"/>
    <property type="molecule type" value="Genomic_DNA"/>
</dbReference>
<name>A0A1Y6M156_ZYMTR</name>
<sequence>MPSIPQSPPARQTRGLTFEDLPPEIRNLVYVQLLSRPAIDAVVPVHTVHSVRADLADDEFWVFEERDRWDEADACRDEFERMEAVHKDTEPWKKLTIMTAPDSQALHPQLLAVSRFIQAETTPILYGINRLEIRWHHLERFVKQCGPSVQHIRKLYVDVECSVIQQNFVRSIEKALLPAKRLQWLIIAAGARYSNPNKVPRTMPRKMAQLLKSWASRLMKARMQSNDREGRSTSQVAATFRFAGFENAEAYTSEVSKSLLDLLDKAKHITITEQPTINMSLVPPVLRTERKSALTFEDLPPEIRNEIYELALTSPDGVEIRLRLPYNHADVLRRWKALKESGNYPEARDLLCQNGVDWQWAIAGIYLVDLDTRKDLRIPLASPWLSSPLLAVSKLVNKEATPVLYGMNRFQVRAEEFGHISAALGFSIKHVRPFKVMVSSAHHEHVKSITKLLSTATSLQDVEFVSLKHGKANSSPKNMAGHLRIWATRAIKARAEGEDGKASSPREIAEIIRFSGQVKVEDYTAQVQKALVEILEEPKPARTTRKKT</sequence>
<evidence type="ECO:0000313" key="1">
    <source>
        <dbReference type="EMBL" id="SMY28661.1"/>
    </source>
</evidence>
<organism evidence="1 2">
    <name type="scientific">Zymoseptoria tritici ST99CH_1A5</name>
    <dbReference type="NCBI Taxonomy" id="1276529"/>
    <lineage>
        <taxon>Eukaryota</taxon>
        <taxon>Fungi</taxon>
        <taxon>Dikarya</taxon>
        <taxon>Ascomycota</taxon>
        <taxon>Pezizomycotina</taxon>
        <taxon>Dothideomycetes</taxon>
        <taxon>Dothideomycetidae</taxon>
        <taxon>Mycosphaerellales</taxon>
        <taxon>Mycosphaerellaceae</taxon>
        <taxon>Zymoseptoria</taxon>
    </lineage>
</organism>
<accession>A0A1Y6M156</accession>
<dbReference type="Proteomes" id="UP000215453">
    <property type="component" value="Chromosome 11"/>
</dbReference>
<dbReference type="InterPro" id="IPR038883">
    <property type="entry name" value="AN11006-like"/>
</dbReference>